<evidence type="ECO:0000313" key="3">
    <source>
        <dbReference type="EMBL" id="EST42779.1"/>
    </source>
</evidence>
<feature type="region of interest" description="Disordered" evidence="2">
    <location>
        <begin position="508"/>
        <end position="544"/>
    </location>
</feature>
<name>V6LPU9_9EUKA</name>
<organism evidence="3">
    <name type="scientific">Spironucleus salmonicida</name>
    <dbReference type="NCBI Taxonomy" id="348837"/>
    <lineage>
        <taxon>Eukaryota</taxon>
        <taxon>Metamonada</taxon>
        <taxon>Diplomonadida</taxon>
        <taxon>Hexamitidae</taxon>
        <taxon>Hexamitinae</taxon>
        <taxon>Spironucleus</taxon>
    </lineage>
</organism>
<gene>
    <name evidence="3" type="ORF">SS50377_17545</name>
</gene>
<dbReference type="VEuPathDB" id="GiardiaDB:SS50377_28100"/>
<proteinExistence type="predicted"/>
<protein>
    <submittedName>
        <fullName evidence="3">Uncharacterized protein</fullName>
    </submittedName>
</protein>
<reference evidence="3" key="1">
    <citation type="journal article" date="2014" name="PLoS Genet.">
        <title>The Genome of Spironucleus salmonicida Highlights a Fish Pathogen Adapted to Fluctuating Environments.</title>
        <authorList>
            <person name="Xu F."/>
            <person name="Jerlstrom-Hultqvist J."/>
            <person name="Einarsson E."/>
            <person name="Astvaldsson A."/>
            <person name="Svard S.G."/>
            <person name="Andersson J.O."/>
        </authorList>
    </citation>
    <scope>NUCLEOTIDE SEQUENCE</scope>
</reference>
<keyword evidence="1" id="KW-0175">Coiled coil</keyword>
<dbReference type="AlphaFoldDB" id="V6LPU9"/>
<feature type="coiled-coil region" evidence="1">
    <location>
        <begin position="112"/>
        <end position="154"/>
    </location>
</feature>
<dbReference type="EMBL" id="KI546154">
    <property type="protein sequence ID" value="EST42779.1"/>
    <property type="molecule type" value="Genomic_DNA"/>
</dbReference>
<sequence length="626" mass="72084">MHPRRSSLAYAPYPTPGKVSHVDSANSWRQRYAASGLGQQIQRNKAVQKEDFIKNRERLIPSPSIQHNAINVFKQLQPHRYYCAERNFAFSDSYHDLQTQSTIVKINSSNIIQSNQQQIILAEQQIKNLQSQYIDNLNNKIVNLNEKTLGVQEELIEQPGNIDMDCDLTPLVQQIQQFDQHMGQRNSVKDIQFSTKMTTNHKEQLSNYTQQNYNIAQELGYTNNYVKPNDISSRYGNLIYEQGNSQLQNLQDIPNQSMNSQRQDLLNASMNSQRQDLLNASMNSQRQDLLNASMNPQRQDLLNASMNSQRQDLLNASMNPQRQDLLNASMNPQRQDLLNASMNSQRQDIPNQSMNSQRQDLLNASMNSQRQDLLNASMNSQRQDIPNQSMNSQRQDILNQSMNPQRQDIPNQSMNPQRQDLLNASMNSQRQDLLNASMNLYRNDLPDPIPILKQKSHRSSTVVYQNDMYTTNQVIDAAYINNNLNDSILSAIDKDIIICPKEPKRKMSFATTSQFPKSSSLRNPGMYNSSVSHSDEQTQDSQSRSIFDNSLLSEDETVEKPLQQIEYQCQQTEPIYFHDGYAQTQKITKNQVKPIEIDIQHLNLDNMDALAKQYEEVQRLLEEAML</sequence>
<evidence type="ECO:0000256" key="2">
    <source>
        <dbReference type="SAM" id="MobiDB-lite"/>
    </source>
</evidence>
<accession>V6LPU9</accession>
<evidence type="ECO:0000256" key="1">
    <source>
        <dbReference type="SAM" id="Coils"/>
    </source>
</evidence>
<feature type="compositionally biased region" description="Polar residues" evidence="2">
    <location>
        <begin position="509"/>
        <end position="532"/>
    </location>
</feature>